<name>A0A5J4R2P5_9ZZZZ</name>
<dbReference type="InterPro" id="IPR041657">
    <property type="entry name" value="HTH_17"/>
</dbReference>
<sequence>MYNNLLELAKQCPNVNITITVGELVEANEALIQKTRKELEQLITDANTETYPSIEQVSKILDVNKTTLWRWQKQGYLIPIEVGGKRRYKMSDIKRILKAEER</sequence>
<comment type="caution">
    <text evidence="2">The sequence shown here is derived from an EMBL/GenBank/DDBJ whole genome shotgun (WGS) entry which is preliminary data.</text>
</comment>
<organism evidence="2">
    <name type="scientific">termite gut metagenome</name>
    <dbReference type="NCBI Taxonomy" id="433724"/>
    <lineage>
        <taxon>unclassified sequences</taxon>
        <taxon>metagenomes</taxon>
        <taxon>organismal metagenomes</taxon>
    </lineage>
</organism>
<evidence type="ECO:0000259" key="1">
    <source>
        <dbReference type="Pfam" id="PF12728"/>
    </source>
</evidence>
<feature type="domain" description="Helix-turn-helix" evidence="1">
    <location>
        <begin position="53"/>
        <end position="98"/>
    </location>
</feature>
<dbReference type="AlphaFoldDB" id="A0A5J4R2P5"/>
<gene>
    <name evidence="2" type="ORF">EZS27_023067</name>
</gene>
<dbReference type="EMBL" id="SNRY01001895">
    <property type="protein sequence ID" value="KAA6327992.1"/>
    <property type="molecule type" value="Genomic_DNA"/>
</dbReference>
<evidence type="ECO:0000313" key="2">
    <source>
        <dbReference type="EMBL" id="KAA6327992.1"/>
    </source>
</evidence>
<accession>A0A5J4R2P5</accession>
<proteinExistence type="predicted"/>
<dbReference type="SUPFAM" id="SSF46955">
    <property type="entry name" value="Putative DNA-binding domain"/>
    <property type="match status" value="1"/>
</dbReference>
<reference evidence="2" key="1">
    <citation type="submission" date="2019-03" db="EMBL/GenBank/DDBJ databases">
        <title>Single cell metagenomics reveals metabolic interactions within the superorganism composed of flagellate Streblomastix strix and complex community of Bacteroidetes bacteria on its surface.</title>
        <authorList>
            <person name="Treitli S.C."/>
            <person name="Kolisko M."/>
            <person name="Husnik F."/>
            <person name="Keeling P."/>
            <person name="Hampl V."/>
        </authorList>
    </citation>
    <scope>NUCLEOTIDE SEQUENCE</scope>
    <source>
        <strain evidence="2">STM</strain>
    </source>
</reference>
<dbReference type="Gene3D" id="1.10.1660.10">
    <property type="match status" value="1"/>
</dbReference>
<dbReference type="InterPro" id="IPR009061">
    <property type="entry name" value="DNA-bd_dom_put_sf"/>
</dbReference>
<dbReference type="Pfam" id="PF12728">
    <property type="entry name" value="HTH_17"/>
    <property type="match status" value="1"/>
</dbReference>
<protein>
    <recommendedName>
        <fullName evidence="1">Helix-turn-helix domain-containing protein</fullName>
    </recommendedName>
</protein>